<feature type="compositionally biased region" description="Polar residues" evidence="1">
    <location>
        <begin position="55"/>
        <end position="71"/>
    </location>
</feature>
<dbReference type="Proteomes" id="UP000272888">
    <property type="component" value="Unassembled WGS sequence"/>
</dbReference>
<feature type="non-terminal residue" evidence="2">
    <location>
        <position position="185"/>
    </location>
</feature>
<feature type="region of interest" description="Disordered" evidence="1">
    <location>
        <begin position="1"/>
        <end position="185"/>
    </location>
</feature>
<evidence type="ECO:0000256" key="1">
    <source>
        <dbReference type="SAM" id="MobiDB-lite"/>
    </source>
</evidence>
<dbReference type="EMBL" id="RAWB01001015">
    <property type="protein sequence ID" value="RKH36423.1"/>
    <property type="molecule type" value="Genomic_DNA"/>
</dbReference>
<evidence type="ECO:0000313" key="2">
    <source>
        <dbReference type="EMBL" id="RKH36423.1"/>
    </source>
</evidence>
<feature type="compositionally biased region" description="Low complexity" evidence="1">
    <location>
        <begin position="154"/>
        <end position="163"/>
    </location>
</feature>
<accession>A0A3A8MX26</accession>
<name>A0A3A8MX26_9BACT</name>
<gene>
    <name evidence="2" type="ORF">D7V93_42960</name>
</gene>
<organism evidence="2 3">
    <name type="scientific">Corallococcus llansteffanensis</name>
    <dbReference type="NCBI Taxonomy" id="2316731"/>
    <lineage>
        <taxon>Bacteria</taxon>
        <taxon>Pseudomonadati</taxon>
        <taxon>Myxococcota</taxon>
        <taxon>Myxococcia</taxon>
        <taxon>Myxococcales</taxon>
        <taxon>Cystobacterineae</taxon>
        <taxon>Myxococcaceae</taxon>
        <taxon>Corallococcus</taxon>
    </lineage>
</organism>
<keyword evidence="3" id="KW-1185">Reference proteome</keyword>
<dbReference type="AlphaFoldDB" id="A0A3A8MX26"/>
<proteinExistence type="predicted"/>
<evidence type="ECO:0000313" key="3">
    <source>
        <dbReference type="Proteomes" id="UP000272888"/>
    </source>
</evidence>
<protein>
    <submittedName>
        <fullName evidence="2">Uncharacterized protein</fullName>
    </submittedName>
</protein>
<reference evidence="3" key="1">
    <citation type="submission" date="2018-09" db="EMBL/GenBank/DDBJ databases">
        <authorList>
            <person name="Livingstone P.G."/>
            <person name="Whitworth D.E."/>
        </authorList>
    </citation>
    <scope>NUCLEOTIDE SEQUENCE [LARGE SCALE GENOMIC DNA]</scope>
    <source>
        <strain evidence="3">CA051B</strain>
    </source>
</reference>
<dbReference type="RefSeq" id="WP_208723350.1">
    <property type="nucleotide sequence ID" value="NZ_RAWB01001015.1"/>
</dbReference>
<comment type="caution">
    <text evidence="2">The sequence shown here is derived from an EMBL/GenBank/DDBJ whole genome shotgun (WGS) entry which is preliminary data.</text>
</comment>
<feature type="compositionally biased region" description="Basic and acidic residues" evidence="1">
    <location>
        <begin position="117"/>
        <end position="135"/>
    </location>
</feature>
<sequence>MAKGQSRNGGPERVDETRVAPLDDLDETEELRTEQTRVPVPPDEAMEAPEETRPMSPTTGRKSWGNQTRVAPTTGADLRASELAGYETRMSAPPVPDEDLVPETRVSEPLAPTPRARGGEGRPGDESVRGGRGGEGRGSAESARGGRGGEGRSSRSGAESARGASREEGYGLPEIIRAGRGAELD</sequence>